<evidence type="ECO:0000256" key="2">
    <source>
        <dbReference type="ARBA" id="ARBA00006464"/>
    </source>
</evidence>
<dbReference type="InterPro" id="IPR003362">
    <property type="entry name" value="Bact_transf"/>
</dbReference>
<protein>
    <submittedName>
        <fullName evidence="9">Undecaprenyl-phosphate glucose phosphotransferase</fullName>
        <ecNumber evidence="9">2.7.8.31</ecNumber>
    </submittedName>
</protein>
<evidence type="ECO:0000256" key="3">
    <source>
        <dbReference type="ARBA" id="ARBA00022679"/>
    </source>
</evidence>
<dbReference type="InterPro" id="IPR017475">
    <property type="entry name" value="EPS_sugar_tfrase"/>
</dbReference>
<dbReference type="InterPro" id="IPR017473">
    <property type="entry name" value="Undecaprenyl-P_gluc_Ptfrase"/>
</dbReference>
<keyword evidence="3 9" id="KW-0808">Transferase</keyword>
<dbReference type="Proteomes" id="UP000266426">
    <property type="component" value="Unassembled WGS sequence"/>
</dbReference>
<dbReference type="AlphaFoldDB" id="A0A3A4R5I4"/>
<gene>
    <name evidence="9" type="ORF">C4541_05525</name>
</gene>
<feature type="transmembrane region" description="Helical" evidence="7">
    <location>
        <begin position="286"/>
        <end position="310"/>
    </location>
</feature>
<dbReference type="Pfam" id="PF13727">
    <property type="entry name" value="CoA_binding_3"/>
    <property type="match status" value="1"/>
</dbReference>
<evidence type="ECO:0000256" key="1">
    <source>
        <dbReference type="ARBA" id="ARBA00004141"/>
    </source>
</evidence>
<evidence type="ECO:0000256" key="5">
    <source>
        <dbReference type="ARBA" id="ARBA00022989"/>
    </source>
</evidence>
<dbReference type="Gene3D" id="3.40.50.720">
    <property type="entry name" value="NAD(P)-binding Rossmann-like Domain"/>
    <property type="match status" value="1"/>
</dbReference>
<feature type="transmembrane region" description="Helical" evidence="7">
    <location>
        <begin position="89"/>
        <end position="107"/>
    </location>
</feature>
<dbReference type="GO" id="GO:0016020">
    <property type="term" value="C:membrane"/>
    <property type="evidence" value="ECO:0007669"/>
    <property type="project" value="UniProtKB-SubCell"/>
</dbReference>
<dbReference type="Pfam" id="PF02397">
    <property type="entry name" value="Bac_transf"/>
    <property type="match status" value="1"/>
</dbReference>
<dbReference type="NCBIfam" id="TIGR03023">
    <property type="entry name" value="WcaJ_sugtrans"/>
    <property type="match status" value="1"/>
</dbReference>
<evidence type="ECO:0000256" key="7">
    <source>
        <dbReference type="SAM" id="Phobius"/>
    </source>
</evidence>
<evidence type="ECO:0000313" key="10">
    <source>
        <dbReference type="Proteomes" id="UP000266426"/>
    </source>
</evidence>
<keyword evidence="5 7" id="KW-1133">Transmembrane helix</keyword>
<dbReference type="PANTHER" id="PTHR30576">
    <property type="entry name" value="COLANIC BIOSYNTHESIS UDP-GLUCOSE LIPID CARRIER TRANSFERASE"/>
    <property type="match status" value="1"/>
</dbReference>
<dbReference type="GO" id="GO:0089702">
    <property type="term" value="F:undecaprenyl-phosphate glucose phosphotransferase activity"/>
    <property type="evidence" value="ECO:0007669"/>
    <property type="project" value="UniProtKB-EC"/>
</dbReference>
<dbReference type="SUPFAM" id="SSF51735">
    <property type="entry name" value="NAD(P)-binding Rossmann-fold domains"/>
    <property type="match status" value="1"/>
</dbReference>
<feature type="transmembrane region" description="Helical" evidence="7">
    <location>
        <begin position="47"/>
        <end position="68"/>
    </location>
</feature>
<name>A0A3A4R5I4_9BACT</name>
<feature type="transmembrane region" description="Helical" evidence="7">
    <location>
        <begin position="12"/>
        <end position="35"/>
    </location>
</feature>
<proteinExistence type="inferred from homology"/>
<comment type="caution">
    <text evidence="9">The sequence shown here is derived from an EMBL/GenBank/DDBJ whole genome shotgun (WGS) entry which is preliminary data.</text>
</comment>
<comment type="similarity">
    <text evidence="2">Belongs to the bacterial sugar transferase family.</text>
</comment>
<reference evidence="9 10" key="1">
    <citation type="journal article" date="2017" name="ISME J.">
        <title>Energy and carbon metabolisms in a deep terrestrial subsurface fluid microbial community.</title>
        <authorList>
            <person name="Momper L."/>
            <person name="Jungbluth S.P."/>
            <person name="Lee M.D."/>
            <person name="Amend J.P."/>
        </authorList>
    </citation>
    <scope>NUCLEOTIDE SEQUENCE [LARGE SCALE GENOMIC DNA]</scope>
    <source>
        <strain evidence="9">SURF_26</strain>
    </source>
</reference>
<dbReference type="EC" id="2.7.8.31" evidence="9"/>
<accession>A0A3A4R5I4</accession>
<feature type="domain" description="Bacterial sugar transferase" evidence="8">
    <location>
        <begin position="284"/>
        <end position="462"/>
    </location>
</feature>
<organism evidence="9 10">
    <name type="scientific">Candidatus Auribacter fodinae</name>
    <dbReference type="NCBI Taxonomy" id="2093366"/>
    <lineage>
        <taxon>Bacteria</taxon>
        <taxon>Pseudomonadati</taxon>
        <taxon>Candidatus Auribacterota</taxon>
        <taxon>Candidatus Auribacteria</taxon>
        <taxon>Candidatus Auribacterales</taxon>
        <taxon>Candidatus Auribacteraceae</taxon>
        <taxon>Candidatus Auribacter</taxon>
    </lineage>
</organism>
<dbReference type="PANTHER" id="PTHR30576:SF0">
    <property type="entry name" value="UNDECAPRENYL-PHOSPHATE N-ACETYLGALACTOSAMINYL 1-PHOSPHATE TRANSFERASE-RELATED"/>
    <property type="match status" value="1"/>
</dbReference>
<evidence type="ECO:0000256" key="4">
    <source>
        <dbReference type="ARBA" id="ARBA00022692"/>
    </source>
</evidence>
<dbReference type="InterPro" id="IPR036291">
    <property type="entry name" value="NAD(P)-bd_dom_sf"/>
</dbReference>
<sequence>MINAIKKHEHTIFSAVLTAMDFLSIVICFISAYYIRFYTFFEVPKGIHGIGAYLKIVVPVALLYVIIFERLGIYKPKVDPFHLGEIYSLIKGVVIGSLIVMSGTYMYRQFEYSRGVMLIAFMMIVVTLIIEKVVIRSIQANLRSRGFLLRKVLIVGIGNQAQHYYKIITRKPALGYKAVGFLTLSKDGAPKEFQYKDCILGTTEDIASVIKNKGIDEVVVGLPSEEREKIIDIILLCEKAIVKFRILPDIVEILISKMTIEEIEGIPFVGIKETPLLSWWYFVKRWFDIIASGAGLIMISPLFLVIALIIKKTSPGPIFYKQERMGLDGKVFTMYKFRTMAVNAEAQTGPVWAKPDDDRRTGIGAFLRKANLDELPQLFNVLHGDMSLVGPRPERPYFVDKFKDNIPHYMSRHRVKSGMTGWAQVNGLRGNTSLEERIKYDLYYIENWSLLLDIKIILMTFIARKNAY</sequence>
<evidence type="ECO:0000259" key="8">
    <source>
        <dbReference type="Pfam" id="PF02397"/>
    </source>
</evidence>
<dbReference type="EMBL" id="QZJZ01000044">
    <property type="protein sequence ID" value="RJP59686.1"/>
    <property type="molecule type" value="Genomic_DNA"/>
</dbReference>
<comment type="subcellular location">
    <subcellularLocation>
        <location evidence="1">Membrane</location>
        <topology evidence="1">Multi-pass membrane protein</topology>
    </subcellularLocation>
</comment>
<dbReference type="NCBIfam" id="TIGR03025">
    <property type="entry name" value="EPS_sugtrans"/>
    <property type="match status" value="1"/>
</dbReference>
<evidence type="ECO:0000313" key="9">
    <source>
        <dbReference type="EMBL" id="RJP59686.1"/>
    </source>
</evidence>
<evidence type="ECO:0000256" key="6">
    <source>
        <dbReference type="ARBA" id="ARBA00023136"/>
    </source>
</evidence>
<keyword evidence="6 7" id="KW-0472">Membrane</keyword>
<feature type="transmembrane region" description="Helical" evidence="7">
    <location>
        <begin position="113"/>
        <end position="135"/>
    </location>
</feature>
<keyword evidence="4 7" id="KW-0812">Transmembrane</keyword>